<dbReference type="CDD" id="cd03017">
    <property type="entry name" value="PRX_BCP"/>
    <property type="match status" value="1"/>
</dbReference>
<dbReference type="EMBL" id="QAYG01000005">
    <property type="protein sequence ID" value="PTW60089.1"/>
    <property type="molecule type" value="Genomic_DNA"/>
</dbReference>
<keyword evidence="4" id="KW-0575">Peroxidase</keyword>
<sequence length="156" mass="17038">MSELLEGATAPDFTLPTDSGETVHLSGLKGRKVVVYFYPKADTPGCTTEALDFTARKAEFEAAGAIVIALSPDACAKHAKFRAKHDLDVVLASDEGHAVADLYGVWVEKKNYGRTYMGIERSTFLIDRDGRIAKIWRKVKVKDHAEAVLAEARALS</sequence>
<evidence type="ECO:0000256" key="8">
    <source>
        <dbReference type="ARBA" id="ARBA00023284"/>
    </source>
</evidence>
<proteinExistence type="inferred from homology"/>
<dbReference type="RefSeq" id="WP_107990386.1">
    <property type="nucleotide sequence ID" value="NZ_QAYG01000005.1"/>
</dbReference>
<dbReference type="InterPro" id="IPR000866">
    <property type="entry name" value="AhpC/TSA"/>
</dbReference>
<dbReference type="InterPro" id="IPR013766">
    <property type="entry name" value="Thioredoxin_domain"/>
</dbReference>
<evidence type="ECO:0000256" key="13">
    <source>
        <dbReference type="PIRSR" id="PIRSR000239-1"/>
    </source>
</evidence>
<dbReference type="EC" id="1.11.1.24" evidence="3"/>
<dbReference type="InterPro" id="IPR036249">
    <property type="entry name" value="Thioredoxin-like_sf"/>
</dbReference>
<evidence type="ECO:0000256" key="7">
    <source>
        <dbReference type="ARBA" id="ARBA00023157"/>
    </source>
</evidence>
<dbReference type="FunFam" id="3.40.30.10:FF:000007">
    <property type="entry name" value="Thioredoxin-dependent thiol peroxidase"/>
    <property type="match status" value="1"/>
</dbReference>
<evidence type="ECO:0000256" key="6">
    <source>
        <dbReference type="ARBA" id="ARBA00023002"/>
    </source>
</evidence>
<comment type="caution">
    <text evidence="15">The sequence shown here is derived from an EMBL/GenBank/DDBJ whole genome shotgun (WGS) entry which is preliminary data.</text>
</comment>
<comment type="function">
    <text evidence="1">Thiol-specific peroxidase that catalyzes the reduction of hydrogen peroxide and organic hydroperoxides to water and alcohols, respectively. Plays a role in cell protection against oxidative stress by detoxifying peroxides and as sensor of hydrogen peroxide-mediated signaling events.</text>
</comment>
<protein>
    <recommendedName>
        <fullName evidence="3">thioredoxin-dependent peroxiredoxin</fullName>
        <ecNumber evidence="3">1.11.1.24</ecNumber>
    </recommendedName>
    <alternativeName>
        <fullName evidence="9">Thioredoxin peroxidase</fullName>
    </alternativeName>
    <alternativeName>
        <fullName evidence="11">Thioredoxin-dependent peroxiredoxin Bcp</fullName>
    </alternativeName>
</protein>
<dbReference type="PANTHER" id="PTHR42801">
    <property type="entry name" value="THIOREDOXIN-DEPENDENT PEROXIDE REDUCTASE"/>
    <property type="match status" value="1"/>
</dbReference>
<keyword evidence="8" id="KW-0676">Redox-active center</keyword>
<dbReference type="OrthoDB" id="9812811at2"/>
<dbReference type="GO" id="GO:0005737">
    <property type="term" value="C:cytoplasm"/>
    <property type="evidence" value="ECO:0007669"/>
    <property type="project" value="TreeGrafter"/>
</dbReference>
<keyword evidence="5" id="KW-0049">Antioxidant</keyword>
<evidence type="ECO:0000256" key="12">
    <source>
        <dbReference type="ARBA" id="ARBA00049091"/>
    </source>
</evidence>
<reference evidence="15 16" key="1">
    <citation type="submission" date="2018-04" db="EMBL/GenBank/DDBJ databases">
        <title>Genomic Encyclopedia of Archaeal and Bacterial Type Strains, Phase II (KMG-II): from individual species to whole genera.</title>
        <authorList>
            <person name="Goeker M."/>
        </authorList>
    </citation>
    <scope>NUCLEOTIDE SEQUENCE [LARGE SCALE GENOMIC DNA]</scope>
    <source>
        <strain evidence="15 16">DSM 23382</strain>
    </source>
</reference>
<dbReference type="Pfam" id="PF00578">
    <property type="entry name" value="AhpC-TSA"/>
    <property type="match status" value="1"/>
</dbReference>
<evidence type="ECO:0000313" key="15">
    <source>
        <dbReference type="EMBL" id="PTW60089.1"/>
    </source>
</evidence>
<dbReference type="GO" id="GO:0034599">
    <property type="term" value="P:cellular response to oxidative stress"/>
    <property type="evidence" value="ECO:0007669"/>
    <property type="project" value="TreeGrafter"/>
</dbReference>
<dbReference type="SUPFAM" id="SSF52833">
    <property type="entry name" value="Thioredoxin-like"/>
    <property type="match status" value="1"/>
</dbReference>
<feature type="domain" description="Thioredoxin" evidence="14">
    <location>
        <begin position="4"/>
        <end position="156"/>
    </location>
</feature>
<evidence type="ECO:0000256" key="10">
    <source>
        <dbReference type="ARBA" id="ARBA00038489"/>
    </source>
</evidence>
<dbReference type="GO" id="GO:0045454">
    <property type="term" value="P:cell redox homeostasis"/>
    <property type="evidence" value="ECO:0007669"/>
    <property type="project" value="TreeGrafter"/>
</dbReference>
<gene>
    <name evidence="15" type="ORF">C8N35_10589</name>
</gene>
<dbReference type="InterPro" id="IPR050924">
    <property type="entry name" value="Peroxiredoxin_BCP/PrxQ"/>
</dbReference>
<evidence type="ECO:0000259" key="14">
    <source>
        <dbReference type="PROSITE" id="PS51352"/>
    </source>
</evidence>
<dbReference type="PIRSF" id="PIRSF000239">
    <property type="entry name" value="AHPC"/>
    <property type="match status" value="1"/>
</dbReference>
<name>A0A2T5V8J6_9HYPH</name>
<evidence type="ECO:0000256" key="2">
    <source>
        <dbReference type="ARBA" id="ARBA00011245"/>
    </source>
</evidence>
<evidence type="ECO:0000313" key="16">
    <source>
        <dbReference type="Proteomes" id="UP000244081"/>
    </source>
</evidence>
<evidence type="ECO:0000256" key="1">
    <source>
        <dbReference type="ARBA" id="ARBA00003330"/>
    </source>
</evidence>
<dbReference type="Gene3D" id="3.40.30.10">
    <property type="entry name" value="Glutaredoxin"/>
    <property type="match status" value="1"/>
</dbReference>
<keyword evidence="7" id="KW-1015">Disulfide bond</keyword>
<comment type="similarity">
    <text evidence="10">Belongs to the peroxiredoxin family. BCP/PrxQ subfamily.</text>
</comment>
<evidence type="ECO:0000256" key="5">
    <source>
        <dbReference type="ARBA" id="ARBA00022862"/>
    </source>
</evidence>
<evidence type="ECO:0000256" key="11">
    <source>
        <dbReference type="ARBA" id="ARBA00042639"/>
    </source>
</evidence>
<dbReference type="AlphaFoldDB" id="A0A2T5V8J6"/>
<dbReference type="InterPro" id="IPR024706">
    <property type="entry name" value="Peroxiredoxin_AhpC-typ"/>
</dbReference>
<evidence type="ECO:0000256" key="9">
    <source>
        <dbReference type="ARBA" id="ARBA00032824"/>
    </source>
</evidence>
<comment type="subunit">
    <text evidence="2">Monomer.</text>
</comment>
<dbReference type="PROSITE" id="PS51352">
    <property type="entry name" value="THIOREDOXIN_2"/>
    <property type="match status" value="1"/>
</dbReference>
<keyword evidence="6" id="KW-0560">Oxidoreductase</keyword>
<organism evidence="15 16">
    <name type="scientific">Breoghania corrubedonensis</name>
    <dbReference type="NCBI Taxonomy" id="665038"/>
    <lineage>
        <taxon>Bacteria</taxon>
        <taxon>Pseudomonadati</taxon>
        <taxon>Pseudomonadota</taxon>
        <taxon>Alphaproteobacteria</taxon>
        <taxon>Hyphomicrobiales</taxon>
        <taxon>Stappiaceae</taxon>
        <taxon>Breoghania</taxon>
    </lineage>
</organism>
<evidence type="ECO:0000256" key="4">
    <source>
        <dbReference type="ARBA" id="ARBA00022559"/>
    </source>
</evidence>
<keyword evidence="16" id="KW-1185">Reference proteome</keyword>
<dbReference type="PANTHER" id="PTHR42801:SF4">
    <property type="entry name" value="AHPC_TSA FAMILY PROTEIN"/>
    <property type="match status" value="1"/>
</dbReference>
<evidence type="ECO:0000256" key="3">
    <source>
        <dbReference type="ARBA" id="ARBA00013017"/>
    </source>
</evidence>
<feature type="active site" description="Cysteine sulfenic acid (-SOH) intermediate; for peroxidase activity" evidence="13">
    <location>
        <position position="46"/>
    </location>
</feature>
<dbReference type="NCBIfam" id="NF006960">
    <property type="entry name" value="PRK09437.1"/>
    <property type="match status" value="1"/>
</dbReference>
<dbReference type="Proteomes" id="UP000244081">
    <property type="component" value="Unassembled WGS sequence"/>
</dbReference>
<accession>A0A2T5V8J6</accession>
<comment type="catalytic activity">
    <reaction evidence="12">
        <text>a hydroperoxide + [thioredoxin]-dithiol = an alcohol + [thioredoxin]-disulfide + H2O</text>
        <dbReference type="Rhea" id="RHEA:62620"/>
        <dbReference type="Rhea" id="RHEA-COMP:10698"/>
        <dbReference type="Rhea" id="RHEA-COMP:10700"/>
        <dbReference type="ChEBI" id="CHEBI:15377"/>
        <dbReference type="ChEBI" id="CHEBI:29950"/>
        <dbReference type="ChEBI" id="CHEBI:30879"/>
        <dbReference type="ChEBI" id="CHEBI:35924"/>
        <dbReference type="ChEBI" id="CHEBI:50058"/>
        <dbReference type="EC" id="1.11.1.24"/>
    </reaction>
</comment>
<dbReference type="GO" id="GO:0008379">
    <property type="term" value="F:thioredoxin peroxidase activity"/>
    <property type="evidence" value="ECO:0007669"/>
    <property type="project" value="TreeGrafter"/>
</dbReference>